<reference evidence="2 3" key="1">
    <citation type="journal article" date="2014" name="PLoS ONE">
        <title>Identification and Characterization of a New Erythromycin Biosynthetic Gene Cluster in Actinopolyspora erythraea YIM90600, a Novel Erythronolide-Producing Halophilic Actinomycete Isolated from Salt Field.</title>
        <authorList>
            <person name="Chen D."/>
            <person name="Feng J."/>
            <person name="Huang L."/>
            <person name="Zhang Q."/>
            <person name="Wu J."/>
            <person name="Zhu X."/>
            <person name="Duan Y."/>
            <person name="Xu Z."/>
        </authorList>
    </citation>
    <scope>NUCLEOTIDE SEQUENCE [LARGE SCALE GENOMIC DNA]</scope>
    <source>
        <strain evidence="2 3">YIM90600</strain>
    </source>
</reference>
<protein>
    <submittedName>
        <fullName evidence="1">Uncharacterized protein</fullName>
    </submittedName>
</protein>
<proteinExistence type="predicted"/>
<evidence type="ECO:0000313" key="3">
    <source>
        <dbReference type="Proteomes" id="UP000029737"/>
    </source>
</evidence>
<reference evidence="1 4" key="2">
    <citation type="submission" date="2017-08" db="EMBL/GenBank/DDBJ databases">
        <title>The complete genome sequence of moderately halophilic actinomycete Actinopolyspora erythraea YIM 90600, the producer of novel erythromycin, novel actinopolysporins A-C and tubercidin.</title>
        <authorList>
            <person name="Yin M."/>
            <person name="Tang S."/>
        </authorList>
    </citation>
    <scope>NUCLEOTIDE SEQUENCE [LARGE SCALE GENOMIC DNA]</scope>
    <source>
        <strain evidence="1 4">YIM 90600</strain>
    </source>
</reference>
<dbReference type="EMBL" id="JPMV01000033">
    <property type="protein sequence ID" value="KGI80301.1"/>
    <property type="molecule type" value="Genomic_DNA"/>
</dbReference>
<dbReference type="AlphaFoldDB" id="A0A099D2X1"/>
<dbReference type="OrthoDB" id="3696681at2"/>
<gene>
    <name evidence="1" type="ORF">CDG81_03255</name>
    <name evidence="2" type="ORF">IL38_17725</name>
</gene>
<dbReference type="Proteomes" id="UP000029737">
    <property type="component" value="Unassembled WGS sequence"/>
</dbReference>
<dbReference type="RefSeq" id="WP_043575775.1">
    <property type="nucleotide sequence ID" value="NZ_CP022752.1"/>
</dbReference>
<sequence length="72" mass="7608">MANTAHFITAGDSGNPMVTVRDDRGAEVTELELPPTASEPQRVDDELLAAGWSRSADWTTASDGWVAPVVPA</sequence>
<organism evidence="1 4">
    <name type="scientific">Actinopolyspora erythraea</name>
    <dbReference type="NCBI Taxonomy" id="414996"/>
    <lineage>
        <taxon>Bacteria</taxon>
        <taxon>Bacillati</taxon>
        <taxon>Actinomycetota</taxon>
        <taxon>Actinomycetes</taxon>
        <taxon>Actinopolysporales</taxon>
        <taxon>Actinopolysporaceae</taxon>
        <taxon>Actinopolyspora</taxon>
    </lineage>
</organism>
<evidence type="ECO:0000313" key="4">
    <source>
        <dbReference type="Proteomes" id="UP000215043"/>
    </source>
</evidence>
<evidence type="ECO:0000313" key="2">
    <source>
        <dbReference type="EMBL" id="KGI80301.1"/>
    </source>
</evidence>
<evidence type="ECO:0000313" key="1">
    <source>
        <dbReference type="EMBL" id="ASU77487.1"/>
    </source>
</evidence>
<name>A0A099D2X1_9ACTN</name>
<accession>A0A099D2X1</accession>
<dbReference type="HOGENOM" id="CLU_201565_0_0_11"/>
<keyword evidence="3" id="KW-1185">Reference proteome</keyword>
<dbReference type="Proteomes" id="UP000215043">
    <property type="component" value="Chromosome"/>
</dbReference>
<dbReference type="EMBL" id="CP022752">
    <property type="protein sequence ID" value="ASU77487.1"/>
    <property type="molecule type" value="Genomic_DNA"/>
</dbReference>
<dbReference type="eggNOG" id="ENOG502ZRW8">
    <property type="taxonomic scope" value="Bacteria"/>
</dbReference>
<dbReference type="KEGG" id="aey:CDG81_03255"/>